<evidence type="ECO:0000313" key="2">
    <source>
        <dbReference type="EMBL" id="TWU51544.1"/>
    </source>
</evidence>
<dbReference type="AlphaFoldDB" id="A0A5C6ET40"/>
<feature type="transmembrane region" description="Helical" evidence="1">
    <location>
        <begin position="111"/>
        <end position="131"/>
    </location>
</feature>
<sequence length="138" mass="15187">MTRCKWIVLGAIPVFRSFADDMSRNFTLKSSASIGCLAALSTATVVYAVFSVGAALSHDVAQTVAAFVLGPAAFFLKPGSYALVSVLPIVIFVVHFCYWWFALLEPWPTKLLTRVCILISIHFGTAVVFWVKLLERMP</sequence>
<proteinExistence type="predicted"/>
<name>A0A5C6ET40_9BACT</name>
<feature type="transmembrane region" description="Helical" evidence="1">
    <location>
        <begin position="82"/>
        <end position="104"/>
    </location>
</feature>
<protein>
    <submittedName>
        <fullName evidence="2">Uncharacterized protein</fullName>
    </submittedName>
</protein>
<reference evidence="2 3" key="1">
    <citation type="submission" date="2019-02" db="EMBL/GenBank/DDBJ databases">
        <title>Deep-cultivation of Planctomycetes and their phenomic and genomic characterization uncovers novel biology.</title>
        <authorList>
            <person name="Wiegand S."/>
            <person name="Jogler M."/>
            <person name="Boedeker C."/>
            <person name="Pinto D."/>
            <person name="Vollmers J."/>
            <person name="Rivas-Marin E."/>
            <person name="Kohn T."/>
            <person name="Peeters S.H."/>
            <person name="Heuer A."/>
            <person name="Rast P."/>
            <person name="Oberbeckmann S."/>
            <person name="Bunk B."/>
            <person name="Jeske O."/>
            <person name="Meyerdierks A."/>
            <person name="Storesund J.E."/>
            <person name="Kallscheuer N."/>
            <person name="Luecker S."/>
            <person name="Lage O.M."/>
            <person name="Pohl T."/>
            <person name="Merkel B.J."/>
            <person name="Hornburger P."/>
            <person name="Mueller R.-W."/>
            <person name="Bruemmer F."/>
            <person name="Labrenz M."/>
            <person name="Spormann A.M."/>
            <person name="Op Den Camp H."/>
            <person name="Overmann J."/>
            <person name="Amann R."/>
            <person name="Jetten M.S.M."/>
            <person name="Mascher T."/>
            <person name="Medema M.H."/>
            <person name="Devos D.P."/>
            <person name="Kaster A.-K."/>
            <person name="Ovreas L."/>
            <person name="Rohde M."/>
            <person name="Galperin M.Y."/>
            <person name="Jogler C."/>
        </authorList>
    </citation>
    <scope>NUCLEOTIDE SEQUENCE [LARGE SCALE GENOMIC DNA]</scope>
    <source>
        <strain evidence="2 3">Poly59</strain>
    </source>
</reference>
<accession>A0A5C6ET40</accession>
<gene>
    <name evidence="2" type="ORF">Poly59_31360</name>
</gene>
<evidence type="ECO:0000313" key="3">
    <source>
        <dbReference type="Proteomes" id="UP000317977"/>
    </source>
</evidence>
<dbReference type="Proteomes" id="UP000317977">
    <property type="component" value="Unassembled WGS sequence"/>
</dbReference>
<feature type="transmembrane region" description="Helical" evidence="1">
    <location>
        <begin position="29"/>
        <end position="53"/>
    </location>
</feature>
<dbReference type="EMBL" id="SJPX01000003">
    <property type="protein sequence ID" value="TWU51544.1"/>
    <property type="molecule type" value="Genomic_DNA"/>
</dbReference>
<evidence type="ECO:0000256" key="1">
    <source>
        <dbReference type="SAM" id="Phobius"/>
    </source>
</evidence>
<keyword evidence="1" id="KW-0472">Membrane</keyword>
<organism evidence="2 3">
    <name type="scientific">Rubripirellula reticaptiva</name>
    <dbReference type="NCBI Taxonomy" id="2528013"/>
    <lineage>
        <taxon>Bacteria</taxon>
        <taxon>Pseudomonadati</taxon>
        <taxon>Planctomycetota</taxon>
        <taxon>Planctomycetia</taxon>
        <taxon>Pirellulales</taxon>
        <taxon>Pirellulaceae</taxon>
        <taxon>Rubripirellula</taxon>
    </lineage>
</organism>
<keyword evidence="3" id="KW-1185">Reference proteome</keyword>
<comment type="caution">
    <text evidence="2">The sequence shown here is derived from an EMBL/GenBank/DDBJ whole genome shotgun (WGS) entry which is preliminary data.</text>
</comment>
<keyword evidence="1" id="KW-0812">Transmembrane</keyword>
<keyword evidence="1" id="KW-1133">Transmembrane helix</keyword>